<evidence type="ECO:0000256" key="7">
    <source>
        <dbReference type="ARBA" id="ARBA00032903"/>
    </source>
</evidence>
<organism evidence="9 10">
    <name type="scientific">Oxalobacter vibrioformis</name>
    <dbReference type="NCBI Taxonomy" id="933080"/>
    <lineage>
        <taxon>Bacteria</taxon>
        <taxon>Pseudomonadati</taxon>
        <taxon>Pseudomonadota</taxon>
        <taxon>Betaproteobacteria</taxon>
        <taxon>Burkholderiales</taxon>
        <taxon>Oxalobacteraceae</taxon>
        <taxon>Oxalobacter</taxon>
    </lineage>
</organism>
<comment type="catalytic activity">
    <reaction evidence="1">
        <text>7,8-dihydroneopterin = 6-hydroxymethyl-7,8-dihydropterin + glycolaldehyde</text>
        <dbReference type="Rhea" id="RHEA:10540"/>
        <dbReference type="ChEBI" id="CHEBI:17001"/>
        <dbReference type="ChEBI" id="CHEBI:17071"/>
        <dbReference type="ChEBI" id="CHEBI:44841"/>
        <dbReference type="EC" id="4.1.2.25"/>
    </reaction>
</comment>
<evidence type="ECO:0000256" key="5">
    <source>
        <dbReference type="ARBA" id="ARBA00022909"/>
    </source>
</evidence>
<dbReference type="GO" id="GO:0004150">
    <property type="term" value="F:dihydroneopterin aldolase activity"/>
    <property type="evidence" value="ECO:0007669"/>
    <property type="project" value="UniProtKB-EC"/>
</dbReference>
<proteinExistence type="inferred from homology"/>
<dbReference type="InterPro" id="IPR043133">
    <property type="entry name" value="GTP-CH-I_C/QueF"/>
</dbReference>
<name>A0A9E9M1Q0_9BURK</name>
<gene>
    <name evidence="9" type="ORF">NB640_05985</name>
</gene>
<keyword evidence="10" id="KW-1185">Reference proteome</keyword>
<dbReference type="Pfam" id="PF02152">
    <property type="entry name" value="FolB"/>
    <property type="match status" value="1"/>
</dbReference>
<evidence type="ECO:0000259" key="8">
    <source>
        <dbReference type="SMART" id="SM00905"/>
    </source>
</evidence>
<keyword evidence="5" id="KW-0289">Folate biosynthesis</keyword>
<dbReference type="KEGG" id="ovb:NB640_05985"/>
<evidence type="ECO:0000256" key="1">
    <source>
        <dbReference type="ARBA" id="ARBA00001353"/>
    </source>
</evidence>
<reference evidence="9" key="1">
    <citation type="journal article" date="2022" name="Front. Microbiol.">
        <title>New perspectives on an old grouping: The genomic and phenotypic variability of Oxalobacter formigenes and the implications for calcium oxalate stone prevention.</title>
        <authorList>
            <person name="Chmiel J.A."/>
            <person name="Carr C."/>
            <person name="Stuivenberg G.A."/>
            <person name="Venema R."/>
            <person name="Chanyi R.M."/>
            <person name="Al K.F."/>
            <person name="Giguere D."/>
            <person name="Say H."/>
            <person name="Akouris P.P."/>
            <person name="Dominguez Romero S.A."/>
            <person name="Kwong A."/>
            <person name="Tai V."/>
            <person name="Koval S.F."/>
            <person name="Razvi H."/>
            <person name="Bjazevic J."/>
            <person name="Burton J.P."/>
        </authorList>
    </citation>
    <scope>NUCLEOTIDE SEQUENCE</scope>
    <source>
        <strain evidence="9">WoOx3</strain>
    </source>
</reference>
<evidence type="ECO:0000256" key="2">
    <source>
        <dbReference type="ARBA" id="ARBA00005013"/>
    </source>
</evidence>
<dbReference type="SUPFAM" id="SSF55620">
    <property type="entry name" value="Tetrahydrobiopterin biosynthesis enzymes-like"/>
    <property type="match status" value="1"/>
</dbReference>
<dbReference type="EC" id="4.1.2.25" evidence="4"/>
<dbReference type="InterPro" id="IPR006157">
    <property type="entry name" value="FolB_dom"/>
</dbReference>
<dbReference type="PANTHER" id="PTHR42844:SF1">
    <property type="entry name" value="DIHYDRONEOPTERIN ALDOLASE 1-RELATED"/>
    <property type="match status" value="1"/>
</dbReference>
<accession>A0A9E9M1Q0</accession>
<feature type="domain" description="Dihydroneopterin aldolase/epimerase" evidence="8">
    <location>
        <begin position="15"/>
        <end position="126"/>
    </location>
</feature>
<dbReference type="RefSeq" id="WP_269310288.1">
    <property type="nucleotide sequence ID" value="NZ_CP098242.1"/>
</dbReference>
<evidence type="ECO:0000256" key="4">
    <source>
        <dbReference type="ARBA" id="ARBA00013043"/>
    </source>
</evidence>
<dbReference type="AlphaFoldDB" id="A0A9E9M1Q0"/>
<dbReference type="EMBL" id="CP098242">
    <property type="protein sequence ID" value="WAW11178.1"/>
    <property type="molecule type" value="Genomic_DNA"/>
</dbReference>
<evidence type="ECO:0000313" key="9">
    <source>
        <dbReference type="EMBL" id="WAW11178.1"/>
    </source>
</evidence>
<evidence type="ECO:0000313" key="10">
    <source>
        <dbReference type="Proteomes" id="UP001156215"/>
    </source>
</evidence>
<dbReference type="GO" id="GO:0005737">
    <property type="term" value="C:cytoplasm"/>
    <property type="evidence" value="ECO:0007669"/>
    <property type="project" value="TreeGrafter"/>
</dbReference>
<evidence type="ECO:0000256" key="3">
    <source>
        <dbReference type="ARBA" id="ARBA00005708"/>
    </source>
</evidence>
<dbReference type="SMART" id="SM00905">
    <property type="entry name" value="FolB"/>
    <property type="match status" value="1"/>
</dbReference>
<dbReference type="InterPro" id="IPR006156">
    <property type="entry name" value="Dihydroneopterin_aldolase"/>
</dbReference>
<comment type="similarity">
    <text evidence="3">Belongs to the DHNA family.</text>
</comment>
<dbReference type="Proteomes" id="UP001156215">
    <property type="component" value="Chromosome"/>
</dbReference>
<dbReference type="Gene3D" id="3.30.1130.10">
    <property type="match status" value="1"/>
</dbReference>
<dbReference type="GO" id="GO:0046656">
    <property type="term" value="P:folic acid biosynthetic process"/>
    <property type="evidence" value="ECO:0007669"/>
    <property type="project" value="UniProtKB-KW"/>
</dbReference>
<comment type="pathway">
    <text evidence="2">Cofactor biosynthesis; tetrahydrofolate biosynthesis; 2-amino-4-hydroxy-6-hydroxymethyl-7,8-dihydropteridine diphosphate from 7,8-dihydroneopterin triphosphate: step 3/4.</text>
</comment>
<evidence type="ECO:0000256" key="6">
    <source>
        <dbReference type="ARBA" id="ARBA00023239"/>
    </source>
</evidence>
<sequence>MHTLLHPRLTDCRRVFLRNCEITTRIGIHDYEKQGPQRLIINVDLFIPLAISTPLEDELAEVIDYSFIREAIDSLVSRGHINLQETFCDELAHLLLAHPDIRAVRVTTEKPDVYDNADSIGVEVFHIKREKT</sequence>
<dbReference type="NCBIfam" id="TIGR00526">
    <property type="entry name" value="folB_dom"/>
    <property type="match status" value="1"/>
</dbReference>
<protein>
    <recommendedName>
        <fullName evidence="4">dihydroneopterin aldolase</fullName>
        <ecNumber evidence="4">4.1.2.25</ecNumber>
    </recommendedName>
    <alternativeName>
        <fullName evidence="7">7,8-dihydroneopterin aldolase</fullName>
    </alternativeName>
</protein>
<dbReference type="PANTHER" id="PTHR42844">
    <property type="entry name" value="DIHYDRONEOPTERIN ALDOLASE 1-RELATED"/>
    <property type="match status" value="1"/>
</dbReference>
<keyword evidence="6" id="KW-0456">Lyase</keyword>